<dbReference type="Gene3D" id="3.30.40.10">
    <property type="entry name" value="Zinc/RING finger domain, C3HC4 (zinc finger)"/>
    <property type="match status" value="1"/>
</dbReference>
<feature type="transmembrane region" description="Helical" evidence="4">
    <location>
        <begin position="182"/>
        <end position="202"/>
    </location>
</feature>
<dbReference type="STRING" id="166423.A0A0N0BHI5"/>
<feature type="transmembrane region" description="Helical" evidence="4">
    <location>
        <begin position="142"/>
        <end position="161"/>
    </location>
</feature>
<feature type="transmembrane region" description="Helical" evidence="4">
    <location>
        <begin position="228"/>
        <end position="251"/>
    </location>
</feature>
<evidence type="ECO:0000256" key="1">
    <source>
        <dbReference type="ARBA" id="ARBA00022723"/>
    </source>
</evidence>
<dbReference type="GO" id="GO:0008270">
    <property type="term" value="F:zinc ion binding"/>
    <property type="evidence" value="ECO:0007669"/>
    <property type="project" value="UniProtKB-KW"/>
</dbReference>
<feature type="transmembrane region" description="Helical" evidence="4">
    <location>
        <begin position="532"/>
        <end position="553"/>
    </location>
</feature>
<keyword evidence="1" id="KW-0479">Metal-binding</keyword>
<proteinExistence type="predicted"/>
<gene>
    <name evidence="6" type="ORF">WN51_11642</name>
</gene>
<keyword evidence="4" id="KW-0472">Membrane</keyword>
<dbReference type="Pfam" id="PF12906">
    <property type="entry name" value="RINGv"/>
    <property type="match status" value="1"/>
</dbReference>
<dbReference type="PROSITE" id="PS51292">
    <property type="entry name" value="ZF_RING_CH"/>
    <property type="match status" value="1"/>
</dbReference>
<dbReference type="OrthoDB" id="2154780at2759"/>
<keyword evidence="3" id="KW-0862">Zinc</keyword>
<evidence type="ECO:0000313" key="7">
    <source>
        <dbReference type="Proteomes" id="UP000053105"/>
    </source>
</evidence>
<feature type="transmembrane region" description="Helical" evidence="4">
    <location>
        <begin position="320"/>
        <end position="341"/>
    </location>
</feature>
<evidence type="ECO:0000313" key="6">
    <source>
        <dbReference type="EMBL" id="KOX76311.1"/>
    </source>
</evidence>
<feature type="transmembrane region" description="Helical" evidence="4">
    <location>
        <begin position="361"/>
        <end position="380"/>
    </location>
</feature>
<name>A0A0N0BHI5_9HYME</name>
<organism evidence="6 7">
    <name type="scientific">Melipona quadrifasciata</name>
    <dbReference type="NCBI Taxonomy" id="166423"/>
    <lineage>
        <taxon>Eukaryota</taxon>
        <taxon>Metazoa</taxon>
        <taxon>Ecdysozoa</taxon>
        <taxon>Arthropoda</taxon>
        <taxon>Hexapoda</taxon>
        <taxon>Insecta</taxon>
        <taxon>Pterygota</taxon>
        <taxon>Neoptera</taxon>
        <taxon>Endopterygota</taxon>
        <taxon>Hymenoptera</taxon>
        <taxon>Apocrita</taxon>
        <taxon>Aculeata</taxon>
        <taxon>Apoidea</taxon>
        <taxon>Anthophila</taxon>
        <taxon>Apidae</taxon>
        <taxon>Melipona</taxon>
    </lineage>
</organism>
<dbReference type="InterPro" id="IPR011016">
    <property type="entry name" value="Znf_RING-CH"/>
</dbReference>
<accession>A0A0N0BHI5</accession>
<evidence type="ECO:0000256" key="2">
    <source>
        <dbReference type="ARBA" id="ARBA00022771"/>
    </source>
</evidence>
<dbReference type="CDD" id="cd16495">
    <property type="entry name" value="RING_CH-C4HC3_MARCH"/>
    <property type="match status" value="1"/>
</dbReference>
<keyword evidence="7" id="KW-1185">Reference proteome</keyword>
<feature type="transmembrane region" description="Helical" evidence="4">
    <location>
        <begin position="505"/>
        <end position="526"/>
    </location>
</feature>
<keyword evidence="4" id="KW-1133">Transmembrane helix</keyword>
<dbReference type="PANTHER" id="PTHR20893">
    <property type="entry name" value="LD08641P"/>
    <property type="match status" value="1"/>
</dbReference>
<feature type="transmembrane region" description="Helical" evidence="4">
    <location>
        <begin position="60"/>
        <end position="87"/>
    </location>
</feature>
<evidence type="ECO:0000259" key="5">
    <source>
        <dbReference type="PROSITE" id="PS51292"/>
    </source>
</evidence>
<dbReference type="SMART" id="SM00744">
    <property type="entry name" value="RINGv"/>
    <property type="match status" value="1"/>
</dbReference>
<dbReference type="PANTHER" id="PTHR20893:SF2">
    <property type="entry name" value="LD08641P"/>
    <property type="match status" value="1"/>
</dbReference>
<reference evidence="6 7" key="1">
    <citation type="submission" date="2015-07" db="EMBL/GenBank/DDBJ databases">
        <title>The genome of Melipona quadrifasciata.</title>
        <authorList>
            <person name="Pan H."/>
            <person name="Kapheim K."/>
        </authorList>
    </citation>
    <scope>NUCLEOTIDE SEQUENCE [LARGE SCALE GENOMIC DNA]</scope>
    <source>
        <strain evidence="6">0111107301</strain>
        <tissue evidence="6">Whole body</tissue>
    </source>
</reference>
<keyword evidence="4" id="KW-0812">Transmembrane</keyword>
<evidence type="ECO:0000256" key="4">
    <source>
        <dbReference type="SAM" id="Phobius"/>
    </source>
</evidence>
<protein>
    <submittedName>
        <fullName evidence="6">E3 ubiquitin-protein ligase MARCH5</fullName>
    </submittedName>
</protein>
<evidence type="ECO:0000256" key="3">
    <source>
        <dbReference type="ARBA" id="ARBA00022833"/>
    </source>
</evidence>
<dbReference type="Proteomes" id="UP000053105">
    <property type="component" value="Unassembled WGS sequence"/>
</dbReference>
<dbReference type="AlphaFoldDB" id="A0A0N0BHI5"/>
<keyword evidence="2" id="KW-0863">Zinc-finger</keyword>
<feature type="transmembrane region" description="Helical" evidence="4">
    <location>
        <begin position="108"/>
        <end position="130"/>
    </location>
</feature>
<dbReference type="EMBL" id="KQ435750">
    <property type="protein sequence ID" value="KOX76311.1"/>
    <property type="molecule type" value="Genomic_DNA"/>
</dbReference>
<dbReference type="InterPro" id="IPR013083">
    <property type="entry name" value="Znf_RING/FYVE/PHD"/>
</dbReference>
<feature type="domain" description="RING-CH-type" evidence="5">
    <location>
        <begin position="423"/>
        <end position="489"/>
    </location>
</feature>
<dbReference type="SUPFAM" id="SSF57850">
    <property type="entry name" value="RING/U-box"/>
    <property type="match status" value="1"/>
</dbReference>
<sequence>MEQMIALSTQNPLTLLVKFGMMAWNDTCGNENCSGHGECHNGTCLCEIQFDGLECHVPNLSYYIAFATIFFMLAFVCLIQLIMCIIAEWQKMKAPSFLRACRVTTQKVLYFIVFLASLIRGAYFTSPTAFKEGWSRSLLSAYYPLVLSGSSLIVCFWAEVFHLRNMSWDQPQFLSKSFMGFAVFNVLTYSLLLAEFIVTQIYSQEDQQAVTLSTILIHYMQIDLFQSFYTHVFNGCYAVLLFIVVVFFLIYGVEVYFKIRGGFLNDYQNTTILNKRTVTDLKVNAEEQVTAKLFDPVPSTSQLSQVQEQINISQLHQSRVGLLSQAFMLFIIVGFLCSETLSEFWKAKVPLYSRNWHDIVFRIIEVGVILWFPCVLWNCFSPEQLWILNPKRLLKRLDHSKYVKEIELQDKSAEQDAALFSDGTSISSKDCWICYDSERQDAGPLIQPCQCRGDVSAVHHNCLRRWLVESSINADSLTCKVCGTKYNVEHASKLDWQNGITSRHCLQTIAIVTTMCGSSAAAWTLIQLVEGPIIRMFAAGTALLVMYVCIRFLSLNTVVAYQRAKISSLNIISSDNNGNAHVSTISHTVCVDLAKSETATI</sequence>